<protein>
    <submittedName>
        <fullName evidence="1">Uncharacterized protein</fullName>
    </submittedName>
</protein>
<gene>
    <name evidence="1" type="ORF">A3C90_04445</name>
</gene>
<evidence type="ECO:0000313" key="2">
    <source>
        <dbReference type="Proteomes" id="UP000177457"/>
    </source>
</evidence>
<reference evidence="1 2" key="1">
    <citation type="journal article" date="2016" name="Nat. Commun.">
        <title>Thousands of microbial genomes shed light on interconnected biogeochemical processes in an aquifer system.</title>
        <authorList>
            <person name="Anantharaman K."/>
            <person name="Brown C.T."/>
            <person name="Hug L.A."/>
            <person name="Sharon I."/>
            <person name="Castelle C.J."/>
            <person name="Probst A.J."/>
            <person name="Thomas B.C."/>
            <person name="Singh A."/>
            <person name="Wilkins M.J."/>
            <person name="Karaoz U."/>
            <person name="Brodie E.L."/>
            <person name="Williams K.H."/>
            <person name="Hubbard S.S."/>
            <person name="Banfield J.F."/>
        </authorList>
    </citation>
    <scope>NUCLEOTIDE SEQUENCE [LARGE SCALE GENOMIC DNA]</scope>
</reference>
<accession>A0A1F6MQ81</accession>
<dbReference type="AlphaFoldDB" id="A0A1F6MQ81"/>
<proteinExistence type="predicted"/>
<name>A0A1F6MQ81_9BACT</name>
<sequence>MNPEQLEKVKRLLQGAAGRGDHLEPVEQACGLENVRTALLDGDSGEWIVADVMVRRKPTLSGDAVHLMSDEFIAFCVRCPPGTKIGGRNFVLAKGHPCVVVGSKKAAAPSGPSTGGPFARPPSWAGKIFTRLLGFIRRD</sequence>
<organism evidence="1 2">
    <name type="scientific">Candidatus Magasanikbacteria bacterium RIFCSPHIGHO2_02_FULL_51_14</name>
    <dbReference type="NCBI Taxonomy" id="1798683"/>
    <lineage>
        <taxon>Bacteria</taxon>
        <taxon>Candidatus Magasanikiibacteriota</taxon>
    </lineage>
</organism>
<dbReference type="Proteomes" id="UP000177457">
    <property type="component" value="Unassembled WGS sequence"/>
</dbReference>
<dbReference type="STRING" id="1798683.A3C90_04445"/>
<comment type="caution">
    <text evidence="1">The sequence shown here is derived from an EMBL/GenBank/DDBJ whole genome shotgun (WGS) entry which is preliminary data.</text>
</comment>
<dbReference type="EMBL" id="MFQE01000016">
    <property type="protein sequence ID" value="OGH73782.1"/>
    <property type="molecule type" value="Genomic_DNA"/>
</dbReference>
<evidence type="ECO:0000313" key="1">
    <source>
        <dbReference type="EMBL" id="OGH73782.1"/>
    </source>
</evidence>